<dbReference type="FunFam" id="1.10.10.60:FF:000040">
    <property type="entry name" value="T-cell leukemia homeobox protein 3"/>
    <property type="match status" value="1"/>
</dbReference>
<feature type="domain" description="Homeobox" evidence="9">
    <location>
        <begin position="271"/>
        <end position="331"/>
    </location>
</feature>
<proteinExistence type="predicted"/>
<dbReference type="PROSITE" id="PS00027">
    <property type="entry name" value="HOMEOBOX_1"/>
    <property type="match status" value="1"/>
</dbReference>
<keyword evidence="5 6" id="KW-0539">Nucleus</keyword>
<reference evidence="10" key="1">
    <citation type="submission" date="2021-06" db="EMBL/GenBank/DDBJ databases">
        <authorList>
            <person name="Hodson N. C."/>
            <person name="Mongue J. A."/>
            <person name="Jaron S. K."/>
        </authorList>
    </citation>
    <scope>NUCLEOTIDE SEQUENCE</scope>
</reference>
<keyword evidence="3 6" id="KW-0238">DNA-binding</keyword>
<dbReference type="PROSITE" id="PS50071">
    <property type="entry name" value="HOMEOBOX_2"/>
    <property type="match status" value="1"/>
</dbReference>
<feature type="compositionally biased region" description="Basic and acidic residues" evidence="8">
    <location>
        <begin position="124"/>
        <end position="167"/>
    </location>
</feature>
<dbReference type="InterPro" id="IPR001356">
    <property type="entry name" value="HD"/>
</dbReference>
<feature type="compositionally biased region" description="Polar residues" evidence="8">
    <location>
        <begin position="387"/>
        <end position="396"/>
    </location>
</feature>
<evidence type="ECO:0000313" key="10">
    <source>
        <dbReference type="EMBL" id="CAG7824451.1"/>
    </source>
</evidence>
<feature type="compositionally biased region" description="Basic and acidic residues" evidence="8">
    <location>
        <begin position="88"/>
        <end position="116"/>
    </location>
</feature>
<dbReference type="GO" id="GO:0005634">
    <property type="term" value="C:nucleus"/>
    <property type="evidence" value="ECO:0007669"/>
    <property type="project" value="UniProtKB-SubCell"/>
</dbReference>
<feature type="DNA-binding region" description="Homeobox" evidence="6">
    <location>
        <begin position="273"/>
        <end position="332"/>
    </location>
</feature>
<evidence type="ECO:0000256" key="2">
    <source>
        <dbReference type="ARBA" id="ARBA00022473"/>
    </source>
</evidence>
<dbReference type="PANTHER" id="PTHR45921">
    <property type="entry name" value="IP01054P"/>
    <property type="match status" value="1"/>
</dbReference>
<dbReference type="Pfam" id="PF00046">
    <property type="entry name" value="Homeodomain"/>
    <property type="match status" value="1"/>
</dbReference>
<evidence type="ECO:0000313" key="11">
    <source>
        <dbReference type="Proteomes" id="UP000708208"/>
    </source>
</evidence>
<dbReference type="EMBL" id="CAJVCH010532887">
    <property type="protein sequence ID" value="CAG7824451.1"/>
    <property type="molecule type" value="Genomic_DNA"/>
</dbReference>
<evidence type="ECO:0000256" key="8">
    <source>
        <dbReference type="SAM" id="MobiDB-lite"/>
    </source>
</evidence>
<dbReference type="GO" id="GO:0000978">
    <property type="term" value="F:RNA polymerase II cis-regulatory region sequence-specific DNA binding"/>
    <property type="evidence" value="ECO:0007669"/>
    <property type="project" value="TreeGrafter"/>
</dbReference>
<dbReference type="SMART" id="SM00389">
    <property type="entry name" value="HOX"/>
    <property type="match status" value="1"/>
</dbReference>
<dbReference type="InterPro" id="IPR042247">
    <property type="entry name" value="TLX1/2/3"/>
</dbReference>
<dbReference type="PANTHER" id="PTHR45921:SF6">
    <property type="entry name" value="C15"/>
    <property type="match status" value="1"/>
</dbReference>
<dbReference type="AlphaFoldDB" id="A0A8J2L141"/>
<keyword evidence="11" id="KW-1185">Reference proteome</keyword>
<evidence type="ECO:0000256" key="4">
    <source>
        <dbReference type="ARBA" id="ARBA00023155"/>
    </source>
</evidence>
<organism evidence="10 11">
    <name type="scientific">Allacma fusca</name>
    <dbReference type="NCBI Taxonomy" id="39272"/>
    <lineage>
        <taxon>Eukaryota</taxon>
        <taxon>Metazoa</taxon>
        <taxon>Ecdysozoa</taxon>
        <taxon>Arthropoda</taxon>
        <taxon>Hexapoda</taxon>
        <taxon>Collembola</taxon>
        <taxon>Symphypleona</taxon>
        <taxon>Sminthuridae</taxon>
        <taxon>Allacma</taxon>
    </lineage>
</organism>
<dbReference type="GO" id="GO:0048513">
    <property type="term" value="P:animal organ development"/>
    <property type="evidence" value="ECO:0007669"/>
    <property type="project" value="TreeGrafter"/>
</dbReference>
<evidence type="ECO:0000256" key="6">
    <source>
        <dbReference type="PROSITE-ProRule" id="PRU00108"/>
    </source>
</evidence>
<comment type="subcellular location">
    <subcellularLocation>
        <location evidence="1 6 7">Nucleus</location>
    </subcellularLocation>
</comment>
<dbReference type="GO" id="GO:0000981">
    <property type="term" value="F:DNA-binding transcription factor activity, RNA polymerase II-specific"/>
    <property type="evidence" value="ECO:0007669"/>
    <property type="project" value="InterPro"/>
</dbReference>
<dbReference type="OrthoDB" id="6159439at2759"/>
<keyword evidence="4 6" id="KW-0371">Homeobox</keyword>
<feature type="region of interest" description="Disordered" evidence="8">
    <location>
        <begin position="355"/>
        <end position="406"/>
    </location>
</feature>
<dbReference type="InterPro" id="IPR017970">
    <property type="entry name" value="Homeobox_CS"/>
</dbReference>
<accession>A0A8J2L141</accession>
<feature type="compositionally biased region" description="Polar residues" evidence="8">
    <location>
        <begin position="23"/>
        <end position="37"/>
    </location>
</feature>
<evidence type="ECO:0000256" key="5">
    <source>
        <dbReference type="ARBA" id="ARBA00023242"/>
    </source>
</evidence>
<feature type="region of interest" description="Disordered" evidence="8">
    <location>
        <begin position="1"/>
        <end position="171"/>
    </location>
</feature>
<comment type="caution">
    <text evidence="10">The sequence shown here is derived from an EMBL/GenBank/DDBJ whole genome shotgun (WGS) entry which is preliminary data.</text>
</comment>
<feature type="compositionally biased region" description="Low complexity" evidence="8">
    <location>
        <begin position="49"/>
        <end position="67"/>
    </location>
</feature>
<gene>
    <name evidence="10" type="ORF">AFUS01_LOCUS34606</name>
</gene>
<keyword evidence="2" id="KW-0217">Developmental protein</keyword>
<sequence>MSEETAFSSEMEATDGLSEKSLPVNNGQDSPSLNFSISRLLGGSGASQSSNNNNSNNNNNNNSSNSSARAHHNHRERHPSYHSNHNNHHTEDHEGRLSGYHDRDTDPETDHYKEKGSGGGGHTSDSDARNSDSELEESHPGSKHNDRDLDLDRDRDCGITSDHHHPSADALNPFPVFGYTSIFLPNFPCPLTSPPNHVIRVPAHRPMSNFQIFGQSNLAHHNPLDLNAAPLFSNFDPRSSLLLKDRLNGELLTSLALSRRIGHPYQNRTPPKRKKPRTSFTRLQIAELEKRFHKQKYLASAERASLAKALKMTDAQVKTWFQNRRTKWRRQTAEEREAERQAATRLMISLQAEAMPKNVYPPDAGPGGPRSGWGPSPGSLPPPTSSDTQLSPSRTSPDVKFLQITC</sequence>
<evidence type="ECO:0000256" key="1">
    <source>
        <dbReference type="ARBA" id="ARBA00004123"/>
    </source>
</evidence>
<name>A0A8J2L141_9HEXA</name>
<evidence type="ECO:0000256" key="7">
    <source>
        <dbReference type="RuleBase" id="RU000682"/>
    </source>
</evidence>
<evidence type="ECO:0000259" key="9">
    <source>
        <dbReference type="PROSITE" id="PS50071"/>
    </source>
</evidence>
<dbReference type="Proteomes" id="UP000708208">
    <property type="component" value="Unassembled WGS sequence"/>
</dbReference>
<protein>
    <recommendedName>
        <fullName evidence="9">Homeobox domain-containing protein</fullName>
    </recommendedName>
</protein>
<dbReference type="CDD" id="cd00086">
    <property type="entry name" value="homeodomain"/>
    <property type="match status" value="1"/>
</dbReference>
<evidence type="ECO:0000256" key="3">
    <source>
        <dbReference type="ARBA" id="ARBA00023125"/>
    </source>
</evidence>